<name>A0A5E4LQ22_9ARCH</name>
<evidence type="ECO:0000313" key="2">
    <source>
        <dbReference type="EMBL" id="VVC04165.1"/>
    </source>
</evidence>
<gene>
    <name evidence="2" type="ORF">LFW2832_00775</name>
</gene>
<dbReference type="InterPro" id="IPR036052">
    <property type="entry name" value="TrpB-like_PALP_sf"/>
</dbReference>
<accession>A0A5E4LQ22</accession>
<dbReference type="Gene3D" id="3.40.50.1100">
    <property type="match status" value="2"/>
</dbReference>
<evidence type="ECO:0000259" key="1">
    <source>
        <dbReference type="Pfam" id="PF00291"/>
    </source>
</evidence>
<evidence type="ECO:0000313" key="3">
    <source>
        <dbReference type="Proteomes" id="UP000789941"/>
    </source>
</evidence>
<dbReference type="EMBL" id="CABMJJ010000009">
    <property type="protein sequence ID" value="VVC04165.1"/>
    <property type="molecule type" value="Genomic_DNA"/>
</dbReference>
<dbReference type="Proteomes" id="UP000789941">
    <property type="component" value="Unassembled WGS sequence"/>
</dbReference>
<sequence>MRQLRIGHTPLREYHQISGLCHRAKVFIKDESANEISGTHKDRRCEALLATIKPDESAVLVHITCGNSGLSTGELTKQLAESEGKDWKDFRIQVVNIVSKDIPRVVKDRLRECSIVHEMDLSKHEVTQEEMREIARKLTSCSDEQIRMVESYKLPQGYGNIVHEIQEDLAAKGITLPPTHLICPIGSGELVVELEAEARRIWGSNAPLIIGVTTPKNAIALGSEFSKKRDRSVADKLTAPCTPYHEMADDLVRSGRLNLLTVSDGKILRAYRRLQELGIHSEPSAAAGFAGAFSYGFSSDDRVVIINTGEGIYDKKAVEKHWVKRLITGLKYAAVAAVAAAVTTLAVWGYIRQEIQVQDLNRKLLEAQALVYADEDRNYWLDEKEAMSICASIPGKKCDHPLAGRLVYGMDSFNDIELGYYVAHTEALKMNDMIGRQISGDIYYAYIHNRFHYRDGKIIWEHFDHELSKWYWYSGSERVYEPESKDICPKNVRIPSICP</sequence>
<feature type="domain" description="Tryptophan synthase beta chain-like PALP" evidence="1">
    <location>
        <begin position="4"/>
        <end position="309"/>
    </location>
</feature>
<comment type="caution">
    <text evidence="2">The sequence shown here is derived from an EMBL/GenBank/DDBJ whole genome shotgun (WGS) entry which is preliminary data.</text>
</comment>
<reference evidence="2 3" key="1">
    <citation type="submission" date="2019-08" db="EMBL/GenBank/DDBJ databases">
        <authorList>
            <person name="Vazquez-Campos X."/>
        </authorList>
    </citation>
    <scope>NUCLEOTIDE SEQUENCE [LARGE SCALE GENOMIC DNA]</scope>
    <source>
        <strain evidence="2">LFW-283_2</strain>
    </source>
</reference>
<protein>
    <submittedName>
        <fullName evidence="2">Pyridoxal-phosphate dependent enzyme</fullName>
    </submittedName>
</protein>
<proteinExistence type="predicted"/>
<organism evidence="2 3">
    <name type="scientific">Candidatus Bilamarchaeum dharawalense</name>
    <dbReference type="NCBI Taxonomy" id="2885759"/>
    <lineage>
        <taxon>Archaea</taxon>
        <taxon>Candidatus Micrarchaeota</taxon>
        <taxon>Candidatus Micrarchaeia</taxon>
        <taxon>Candidatus Anstonellales</taxon>
        <taxon>Candidatus Bilamarchaeaceae</taxon>
        <taxon>Candidatus Bilamarchaeum</taxon>
    </lineage>
</organism>
<dbReference type="AlphaFoldDB" id="A0A5E4LQ22"/>
<dbReference type="InterPro" id="IPR001926">
    <property type="entry name" value="TrpB-like_PALP"/>
</dbReference>
<dbReference type="SUPFAM" id="SSF53686">
    <property type="entry name" value="Tryptophan synthase beta subunit-like PLP-dependent enzymes"/>
    <property type="match status" value="1"/>
</dbReference>
<dbReference type="Pfam" id="PF00291">
    <property type="entry name" value="PALP"/>
    <property type="match status" value="1"/>
</dbReference>